<protein>
    <submittedName>
        <fullName evidence="3">DDE-domain-containing protein</fullName>
    </submittedName>
</protein>
<dbReference type="InterPro" id="IPR006600">
    <property type="entry name" value="HTH_CenpB_DNA-bd_dom"/>
</dbReference>
<evidence type="ECO:0000256" key="1">
    <source>
        <dbReference type="ARBA" id="ARBA00023125"/>
    </source>
</evidence>
<dbReference type="STRING" id="1330018.A0A167ICG6"/>
<proteinExistence type="predicted"/>
<keyword evidence="1" id="KW-0238">DNA-binding</keyword>
<organism evidence="3 4">
    <name type="scientific">Calocera viscosa (strain TUFC12733)</name>
    <dbReference type="NCBI Taxonomy" id="1330018"/>
    <lineage>
        <taxon>Eukaryota</taxon>
        <taxon>Fungi</taxon>
        <taxon>Dikarya</taxon>
        <taxon>Basidiomycota</taxon>
        <taxon>Agaricomycotina</taxon>
        <taxon>Dacrymycetes</taxon>
        <taxon>Dacrymycetales</taxon>
        <taxon>Dacrymycetaceae</taxon>
        <taxon>Calocera</taxon>
    </lineage>
</organism>
<evidence type="ECO:0000313" key="4">
    <source>
        <dbReference type="Proteomes" id="UP000076738"/>
    </source>
</evidence>
<dbReference type="AlphaFoldDB" id="A0A167ICG6"/>
<feature type="non-terminal residue" evidence="3">
    <location>
        <position position="1"/>
    </location>
</feature>
<accession>A0A167ICG6</accession>
<keyword evidence="4" id="KW-1185">Reference proteome</keyword>
<dbReference type="OrthoDB" id="162969at2759"/>
<dbReference type="GO" id="GO:0005634">
    <property type="term" value="C:nucleus"/>
    <property type="evidence" value="ECO:0007669"/>
    <property type="project" value="TreeGrafter"/>
</dbReference>
<dbReference type="SUPFAM" id="SSF46689">
    <property type="entry name" value="Homeodomain-like"/>
    <property type="match status" value="1"/>
</dbReference>
<evidence type="ECO:0000313" key="3">
    <source>
        <dbReference type="EMBL" id="KZO92509.1"/>
    </source>
</evidence>
<dbReference type="Gene3D" id="1.10.10.60">
    <property type="entry name" value="Homeodomain-like"/>
    <property type="match status" value="1"/>
</dbReference>
<dbReference type="PANTHER" id="PTHR19303:SF73">
    <property type="entry name" value="PROTEIN PDC2"/>
    <property type="match status" value="1"/>
</dbReference>
<dbReference type="PROSITE" id="PS51253">
    <property type="entry name" value="HTH_CENPB"/>
    <property type="match status" value="1"/>
</dbReference>
<evidence type="ECO:0000259" key="2">
    <source>
        <dbReference type="PROSITE" id="PS51253"/>
    </source>
</evidence>
<name>A0A167ICG6_CALVF</name>
<dbReference type="EMBL" id="KV417310">
    <property type="protein sequence ID" value="KZO92509.1"/>
    <property type="molecule type" value="Genomic_DNA"/>
</dbReference>
<sequence length="233" mass="27383">NGLAVSGELLRAQWRWFATEEDIEQTDWLKLSDGWLTRFKQRHGLKGYKLHGEAASMPPNHTLATKQMAGRKTEKHRLSYAFTVNADGTEKLPPLIIGRWRCPHCFLNKDGTEYGFRYFWNLKSWMTGEIFKHYIEGLDRTMRKKRHHILLLLDNFSRHKCDTEQLTNIRLEFFPPNMTSHVQPLDQGIIQCFKMRYRRLFCEHAVLQLATGVAAHDLYHVDQLQIMNLAKEA</sequence>
<reference evidence="3 4" key="1">
    <citation type="journal article" date="2016" name="Mol. Biol. Evol.">
        <title>Comparative Genomics of Early-Diverging Mushroom-Forming Fungi Provides Insights into the Origins of Lignocellulose Decay Capabilities.</title>
        <authorList>
            <person name="Nagy L.G."/>
            <person name="Riley R."/>
            <person name="Tritt A."/>
            <person name="Adam C."/>
            <person name="Daum C."/>
            <person name="Floudas D."/>
            <person name="Sun H."/>
            <person name="Yadav J.S."/>
            <person name="Pangilinan J."/>
            <person name="Larsson K.H."/>
            <person name="Matsuura K."/>
            <person name="Barry K."/>
            <person name="Labutti K."/>
            <person name="Kuo R."/>
            <person name="Ohm R.A."/>
            <person name="Bhattacharya S.S."/>
            <person name="Shirouzu T."/>
            <person name="Yoshinaga Y."/>
            <person name="Martin F.M."/>
            <person name="Grigoriev I.V."/>
            <person name="Hibbett D.S."/>
        </authorList>
    </citation>
    <scope>NUCLEOTIDE SEQUENCE [LARGE SCALE GENOMIC DNA]</scope>
    <source>
        <strain evidence="3 4">TUFC12733</strain>
    </source>
</reference>
<dbReference type="InterPro" id="IPR009057">
    <property type="entry name" value="Homeodomain-like_sf"/>
</dbReference>
<dbReference type="Pfam" id="PF03221">
    <property type="entry name" value="HTH_Tnp_Tc5"/>
    <property type="match status" value="1"/>
</dbReference>
<dbReference type="InterPro" id="IPR050863">
    <property type="entry name" value="CenT-Element_Derived"/>
</dbReference>
<dbReference type="GO" id="GO:0003677">
    <property type="term" value="F:DNA binding"/>
    <property type="evidence" value="ECO:0007669"/>
    <property type="project" value="UniProtKB-KW"/>
</dbReference>
<dbReference type="InterPro" id="IPR004875">
    <property type="entry name" value="DDE_SF_endonuclease_dom"/>
</dbReference>
<feature type="domain" description="HTH CENPB-type" evidence="2">
    <location>
        <begin position="1"/>
        <end position="49"/>
    </location>
</feature>
<gene>
    <name evidence="3" type="ORF">CALVIDRAFT_462246</name>
</gene>
<dbReference type="PANTHER" id="PTHR19303">
    <property type="entry name" value="TRANSPOSON"/>
    <property type="match status" value="1"/>
</dbReference>
<dbReference type="Pfam" id="PF03184">
    <property type="entry name" value="DDE_1"/>
    <property type="match status" value="1"/>
</dbReference>
<dbReference type="Proteomes" id="UP000076738">
    <property type="component" value="Unassembled WGS sequence"/>
</dbReference>
<feature type="non-terminal residue" evidence="3">
    <location>
        <position position="233"/>
    </location>
</feature>